<dbReference type="Gramene" id="HORVU.MOREX.r3.5HG0505820.1">
    <property type="protein sequence ID" value="HORVU.MOREX.r3.5HG0505820.1"/>
    <property type="gene ID" value="HORVU.MOREX.r3.5HG0505820"/>
</dbReference>
<reference evidence="4" key="4">
    <citation type="submission" date="2022-01" db="UniProtKB">
        <authorList>
            <consortium name="EnsemblPlants"/>
        </authorList>
    </citation>
    <scope>IDENTIFICATION</scope>
    <source>
        <strain evidence="4">subsp. vulgare</strain>
    </source>
</reference>
<dbReference type="KEGG" id="hvg:123398056"/>
<protein>
    <submittedName>
        <fullName evidence="3">Predicted protein</fullName>
    </submittedName>
</protein>
<feature type="compositionally biased region" description="Polar residues" evidence="1">
    <location>
        <begin position="160"/>
        <end position="171"/>
    </location>
</feature>
<dbReference type="ExpressionAtlas" id="F2EBQ6">
    <property type="expression patterns" value="baseline"/>
</dbReference>
<gene>
    <name evidence="4" type="primary">LOC123398056</name>
</gene>
<dbReference type="AlphaFoldDB" id="F2EBQ6"/>
<keyword evidence="5" id="KW-1185">Reference proteome</keyword>
<accession>F2EBQ6</accession>
<dbReference type="PANTHER" id="PTHR33326:SF19">
    <property type="entry name" value="GENOME ASSEMBLY, CHROMOSOME: II"/>
    <property type="match status" value="1"/>
</dbReference>
<dbReference type="eggNOG" id="ENOG502R51V">
    <property type="taxonomic scope" value="Eukaryota"/>
</dbReference>
<reference evidence="5" key="2">
    <citation type="journal article" date="2012" name="Nature">
        <title>A physical, genetic and functional sequence assembly of the barley genome.</title>
        <authorList>
            <consortium name="The International Barley Genome Sequencing Consortium"/>
            <person name="Mayer K.F."/>
            <person name="Waugh R."/>
            <person name="Brown J.W."/>
            <person name="Schulman A."/>
            <person name="Langridge P."/>
            <person name="Platzer M."/>
            <person name="Fincher G.B."/>
            <person name="Muehlbauer G.J."/>
            <person name="Sato K."/>
            <person name="Close T.J."/>
            <person name="Wise R.P."/>
            <person name="Stein N."/>
        </authorList>
    </citation>
    <scope>NUCLEOTIDE SEQUENCE [LARGE SCALE GENOMIC DNA]</scope>
    <source>
        <strain evidence="5">cv. Morex</strain>
    </source>
</reference>
<feature type="region of interest" description="Disordered" evidence="1">
    <location>
        <begin position="464"/>
        <end position="501"/>
    </location>
</feature>
<dbReference type="PANTHER" id="PTHR33326">
    <property type="entry name" value="OS05G0543800 PROTEIN"/>
    <property type="match status" value="1"/>
</dbReference>
<feature type="compositionally biased region" description="Basic and acidic residues" evidence="1">
    <location>
        <begin position="468"/>
        <end position="478"/>
    </location>
</feature>
<dbReference type="RefSeq" id="XP_044948501.1">
    <property type="nucleotide sequence ID" value="XM_045092566.1"/>
</dbReference>
<evidence type="ECO:0000256" key="1">
    <source>
        <dbReference type="SAM" id="MobiDB-lite"/>
    </source>
</evidence>
<proteinExistence type="evidence at transcript level"/>
<feature type="region of interest" description="Disordered" evidence="1">
    <location>
        <begin position="158"/>
        <end position="227"/>
    </location>
</feature>
<dbReference type="InterPro" id="IPR022059">
    <property type="entry name" value="DUF3615"/>
</dbReference>
<dbReference type="GeneID" id="123398056"/>
<evidence type="ECO:0000313" key="5">
    <source>
        <dbReference type="Proteomes" id="UP000011116"/>
    </source>
</evidence>
<dbReference type="Gramene" id="HORVU.MOREX.r2.5HG0420110.1">
    <property type="protein sequence ID" value="HORVU.MOREX.r2.5HG0420110.1"/>
    <property type="gene ID" value="HORVU.MOREX.r2.5HG0420110"/>
</dbReference>
<dbReference type="EnsemblPlants" id="HORVU.MOREX.r3.5HG0505820.1">
    <property type="protein sequence ID" value="HORVU.MOREX.r3.5HG0505820.1"/>
    <property type="gene ID" value="HORVU.MOREX.r3.5HG0505820"/>
</dbReference>
<dbReference type="EMBL" id="AK373581">
    <property type="protein sequence ID" value="BAK04778.1"/>
    <property type="molecule type" value="mRNA"/>
</dbReference>
<dbReference type="OrthoDB" id="693072at2759"/>
<reference evidence="4" key="3">
    <citation type="submission" date="2020-10" db="EMBL/GenBank/DDBJ databases">
        <authorList>
            <person name="Scholz U."/>
            <person name="Mascher M."/>
            <person name="Fiebig A."/>
        </authorList>
    </citation>
    <scope>NUCLEOTIDE SEQUENCE [LARGE SCALE GENOMIC DNA]</scope>
    <source>
        <strain evidence="4">cv. Morex</strain>
    </source>
</reference>
<evidence type="ECO:0000313" key="4">
    <source>
        <dbReference type="EnsemblPlants" id="HORVU.MOREX.r3.5HG0505820.1"/>
    </source>
</evidence>
<evidence type="ECO:0000313" key="3">
    <source>
        <dbReference type="EMBL" id="BAK04778.1"/>
    </source>
</evidence>
<dbReference type="PaxDb" id="4513-MLOC_72400.1"/>
<sequence length="501" mass="56274">MASKVLPRECLPRRSPTGRLEPITAYFRVDEEGNYRPSRLPPAALMASKVLPRECLPRRSPTGRLEPITVYVRVDEEGNYRPRYISAKVGRVFRDLQDLKEAARRFYTNIYFGLRLLKRPLAPPPSLTDDIFQFEFVVDGPTPVAHVSSLKASTALGEKSSGTEAISSSSHKVPDEKPAEVSSLKPTTLEEESSGNGAISSSSFGQPDQDTAMASPPSGNCLASPSGPGIWERERRDWGFFYYIRVDLKGYFHTYPYAGGPFQSLEQVDKAMDCYFHQHLDPNLLMNKGGVPSREISIEKTIYWPDGRRKKHSKSYMIQQYHNRMRRLLLALVEKHNEDHSLSADLAYELKDVLHCATLWEGLTSCYYHLNFTVTKGADDSNAGIENLFFAEVQCVLQGEEEEMLVSCFRAVESTDNGYCYGCTMDRDVNMKHPNSAGAYLAGELKVGSHIGYYCHEGWSNDSDDENMEAKKEKDVADKACTPPTMRTSVADNMTFDDADQ</sequence>
<dbReference type="Proteomes" id="UP000011116">
    <property type="component" value="Chromosome 5H"/>
</dbReference>
<reference evidence="3" key="1">
    <citation type="journal article" date="2011" name="Plant Physiol.">
        <title>Comprehensive sequence analysis of 24,783 barley full-length cDNAs derived from 12 clone libraries.</title>
        <authorList>
            <person name="Matsumoto T."/>
            <person name="Tanaka T."/>
            <person name="Sakai H."/>
            <person name="Amano N."/>
            <person name="Kanamori H."/>
            <person name="Kurita K."/>
            <person name="Kikuta A."/>
            <person name="Kamiya K."/>
            <person name="Yamamoto M."/>
            <person name="Ikawa H."/>
            <person name="Fujii N."/>
            <person name="Hori K."/>
            <person name="Itoh T."/>
            <person name="Sato K."/>
        </authorList>
    </citation>
    <scope>NUCLEOTIDE SEQUENCE</scope>
</reference>
<evidence type="ECO:0000259" key="2">
    <source>
        <dbReference type="Pfam" id="PF12274"/>
    </source>
</evidence>
<dbReference type="Pfam" id="PF12274">
    <property type="entry name" value="DUF3615"/>
    <property type="match status" value="1"/>
</dbReference>
<name>F2EBQ6_HORVV</name>
<organism evidence="3">
    <name type="scientific">Hordeum vulgare subsp. vulgare</name>
    <name type="common">Domesticated barley</name>
    <dbReference type="NCBI Taxonomy" id="112509"/>
    <lineage>
        <taxon>Eukaryota</taxon>
        <taxon>Viridiplantae</taxon>
        <taxon>Streptophyta</taxon>
        <taxon>Embryophyta</taxon>
        <taxon>Tracheophyta</taxon>
        <taxon>Spermatophyta</taxon>
        <taxon>Magnoliopsida</taxon>
        <taxon>Liliopsida</taxon>
        <taxon>Poales</taxon>
        <taxon>Poaceae</taxon>
        <taxon>BOP clade</taxon>
        <taxon>Pooideae</taxon>
        <taxon>Triticodae</taxon>
        <taxon>Triticeae</taxon>
        <taxon>Hordeinae</taxon>
        <taxon>Hordeum</taxon>
    </lineage>
</organism>
<feature type="domain" description="DUF3615" evidence="2">
    <location>
        <begin position="336"/>
        <end position="434"/>
    </location>
</feature>
<feature type="compositionally biased region" description="Low complexity" evidence="1">
    <location>
        <begin position="194"/>
        <end position="205"/>
    </location>
</feature>